<dbReference type="EMBL" id="JAGGJX010000001">
    <property type="protein sequence ID" value="MBP1854403.1"/>
    <property type="molecule type" value="Genomic_DNA"/>
</dbReference>
<dbReference type="Proteomes" id="UP000767291">
    <property type="component" value="Unassembled WGS sequence"/>
</dbReference>
<evidence type="ECO:0000313" key="3">
    <source>
        <dbReference type="Proteomes" id="UP000767291"/>
    </source>
</evidence>
<dbReference type="InterPro" id="IPR029002">
    <property type="entry name" value="PLPC/GPLD1"/>
</dbReference>
<feature type="domain" description="Phospholipase C/D" evidence="1">
    <location>
        <begin position="3"/>
        <end position="156"/>
    </location>
</feature>
<gene>
    <name evidence="2" type="ORF">J2Z43_000793</name>
</gene>
<evidence type="ECO:0000313" key="2">
    <source>
        <dbReference type="EMBL" id="MBP1854403.1"/>
    </source>
</evidence>
<keyword evidence="3" id="KW-1185">Reference proteome</keyword>
<organism evidence="2 3">
    <name type="scientific">Metaclostridioides mangenotii</name>
    <dbReference type="NCBI Taxonomy" id="1540"/>
    <lineage>
        <taxon>Bacteria</taxon>
        <taxon>Bacillati</taxon>
        <taxon>Bacillota</taxon>
        <taxon>Clostridia</taxon>
        <taxon>Peptostreptococcales</taxon>
        <taxon>Peptostreptococcaceae</taxon>
        <taxon>Metaclostridioides</taxon>
    </lineage>
</organism>
<protein>
    <recommendedName>
        <fullName evidence="1">Phospholipase C/D domain-containing protein</fullName>
    </recommendedName>
</protein>
<dbReference type="Pfam" id="PF00882">
    <property type="entry name" value="Zn_dep_PLPC"/>
    <property type="match status" value="1"/>
</dbReference>
<comment type="caution">
    <text evidence="2">The sequence shown here is derived from an EMBL/GenBank/DDBJ whole genome shotgun (WGS) entry which is preliminary data.</text>
</comment>
<reference evidence="2 3" key="1">
    <citation type="submission" date="2021-03" db="EMBL/GenBank/DDBJ databases">
        <title>Genomic Encyclopedia of Type Strains, Phase IV (KMG-IV): sequencing the most valuable type-strain genomes for metagenomic binning, comparative biology and taxonomic classification.</title>
        <authorList>
            <person name="Goeker M."/>
        </authorList>
    </citation>
    <scope>NUCLEOTIDE SEQUENCE [LARGE SCALE GENOMIC DNA]</scope>
    <source>
        <strain evidence="2 3">DSM 1289</strain>
    </source>
</reference>
<evidence type="ECO:0000259" key="1">
    <source>
        <dbReference type="Pfam" id="PF00882"/>
    </source>
</evidence>
<accession>A0ABS4E8Y1</accession>
<name>A0ABS4E8Y1_9FIRM</name>
<proteinExistence type="predicted"/>
<sequence>MNTHFTIARSILENMDDNKSFFLSDKNFIYGNIKPDAFSKYKLKKHYMEESLDMVVEKIKHLSSLTLDYMTKYFSISRLSQELGVICHFLCDFFCIAHNERWEFKHSMNRHVVYERELSSFAKEIDFSIFKPMEIKNSFETFFNNLYKEYEANKNHYNDLRFSTYMCKSVVNYILDNILSNTVASYNIANCG</sequence>